<reference evidence="1" key="1">
    <citation type="submission" date="2014-05" db="EMBL/GenBank/DDBJ databases">
        <authorList>
            <person name="Chronopoulou M."/>
        </authorList>
    </citation>
    <scope>NUCLEOTIDE SEQUENCE</scope>
    <source>
        <tissue evidence="1">Whole organism</tissue>
    </source>
</reference>
<protein>
    <submittedName>
        <fullName evidence="1">Uncharacterized protein</fullName>
    </submittedName>
</protein>
<sequence>MVPPTSNISKLIKLSPFIIKTMSYFVSYNNTYTPKINRFWKILVIEWWLQDSSGKH</sequence>
<proteinExistence type="predicted"/>
<name>A0A0K2T3A3_LEPSM</name>
<organism evidence="1">
    <name type="scientific">Lepeophtheirus salmonis</name>
    <name type="common">Salmon louse</name>
    <name type="synonym">Caligus salmonis</name>
    <dbReference type="NCBI Taxonomy" id="72036"/>
    <lineage>
        <taxon>Eukaryota</taxon>
        <taxon>Metazoa</taxon>
        <taxon>Ecdysozoa</taxon>
        <taxon>Arthropoda</taxon>
        <taxon>Crustacea</taxon>
        <taxon>Multicrustacea</taxon>
        <taxon>Hexanauplia</taxon>
        <taxon>Copepoda</taxon>
        <taxon>Siphonostomatoida</taxon>
        <taxon>Caligidae</taxon>
        <taxon>Lepeophtheirus</taxon>
    </lineage>
</organism>
<evidence type="ECO:0000313" key="1">
    <source>
        <dbReference type="EMBL" id="CDW20513.1"/>
    </source>
</evidence>
<accession>A0A0K2T3A3</accession>
<dbReference type="AlphaFoldDB" id="A0A0K2T3A3"/>
<dbReference type="EMBL" id="HACA01003152">
    <property type="protein sequence ID" value="CDW20513.1"/>
    <property type="molecule type" value="Transcribed_RNA"/>
</dbReference>